<feature type="domain" description="N-acetyltransferase" evidence="1">
    <location>
        <begin position="18"/>
        <end position="187"/>
    </location>
</feature>
<dbReference type="Pfam" id="PF13302">
    <property type="entry name" value="Acetyltransf_3"/>
    <property type="match status" value="1"/>
</dbReference>
<evidence type="ECO:0000313" key="3">
    <source>
        <dbReference type="Proteomes" id="UP001596114"/>
    </source>
</evidence>
<sequence>MTADTIPREALELTDGRLRLRPWQDHDAMALFEAARESVTSVGRWLPWCHADYAPEDATAWIAHCRSGWQSGEHFAFPIFDVASGKLLGGAGFSQYDPLQRSANLGYWVRQSCQRQGVAVAAARLLAQFGFGQLGLVRIEIVVLPDNQSSRRTAEKTGAKFEAIARHRLWMHGQAHDAAVYGLVPQDLR</sequence>
<evidence type="ECO:0000313" key="2">
    <source>
        <dbReference type="EMBL" id="MFC5525880.1"/>
    </source>
</evidence>
<dbReference type="GO" id="GO:0016746">
    <property type="term" value="F:acyltransferase activity"/>
    <property type="evidence" value="ECO:0007669"/>
    <property type="project" value="UniProtKB-KW"/>
</dbReference>
<dbReference type="Gene3D" id="3.40.630.30">
    <property type="match status" value="1"/>
</dbReference>
<protein>
    <submittedName>
        <fullName evidence="2">GNAT family N-acetyltransferase</fullName>
        <ecNumber evidence="2">2.3.-.-</ecNumber>
    </submittedName>
</protein>
<dbReference type="PANTHER" id="PTHR43441">
    <property type="entry name" value="RIBOSOMAL-PROTEIN-SERINE ACETYLTRANSFERASE"/>
    <property type="match status" value="1"/>
</dbReference>
<dbReference type="EC" id="2.3.-.-" evidence="2"/>
<keyword evidence="3" id="KW-1185">Reference proteome</keyword>
<gene>
    <name evidence="2" type="ORF">ACFPPA_09015</name>
</gene>
<proteinExistence type="predicted"/>
<dbReference type="PROSITE" id="PS51186">
    <property type="entry name" value="GNAT"/>
    <property type="match status" value="1"/>
</dbReference>
<evidence type="ECO:0000259" key="1">
    <source>
        <dbReference type="PROSITE" id="PS51186"/>
    </source>
</evidence>
<dbReference type="InterPro" id="IPR016181">
    <property type="entry name" value="Acyl_CoA_acyltransferase"/>
</dbReference>
<name>A0ABW0QND9_9GAMM</name>
<keyword evidence="2" id="KW-0808">Transferase</keyword>
<reference evidence="3" key="1">
    <citation type="journal article" date="2019" name="Int. J. Syst. Evol. Microbiol.">
        <title>The Global Catalogue of Microorganisms (GCM) 10K type strain sequencing project: providing services to taxonomists for standard genome sequencing and annotation.</title>
        <authorList>
            <consortium name="The Broad Institute Genomics Platform"/>
            <consortium name="The Broad Institute Genome Sequencing Center for Infectious Disease"/>
            <person name="Wu L."/>
            <person name="Ma J."/>
        </authorList>
    </citation>
    <scope>NUCLEOTIDE SEQUENCE [LARGE SCALE GENOMIC DNA]</scope>
    <source>
        <strain evidence="3">CGMCC 1.16619</strain>
    </source>
</reference>
<dbReference type="InterPro" id="IPR000182">
    <property type="entry name" value="GNAT_dom"/>
</dbReference>
<accession>A0ABW0QND9</accession>
<keyword evidence="2" id="KW-0012">Acyltransferase</keyword>
<dbReference type="InterPro" id="IPR051908">
    <property type="entry name" value="Ribosomal_N-acetyltransferase"/>
</dbReference>
<comment type="caution">
    <text evidence="2">The sequence shown here is derived from an EMBL/GenBank/DDBJ whole genome shotgun (WGS) entry which is preliminary data.</text>
</comment>
<dbReference type="EMBL" id="JBHSNF010000001">
    <property type="protein sequence ID" value="MFC5525880.1"/>
    <property type="molecule type" value="Genomic_DNA"/>
</dbReference>
<dbReference type="PANTHER" id="PTHR43441:SF10">
    <property type="entry name" value="ACETYLTRANSFERASE"/>
    <property type="match status" value="1"/>
</dbReference>
<organism evidence="2 3">
    <name type="scientific">Rhodanobacter ginsengisoli</name>
    <dbReference type="NCBI Taxonomy" id="418646"/>
    <lineage>
        <taxon>Bacteria</taxon>
        <taxon>Pseudomonadati</taxon>
        <taxon>Pseudomonadota</taxon>
        <taxon>Gammaproteobacteria</taxon>
        <taxon>Lysobacterales</taxon>
        <taxon>Rhodanobacteraceae</taxon>
        <taxon>Rhodanobacter</taxon>
    </lineage>
</organism>
<dbReference type="SUPFAM" id="SSF55729">
    <property type="entry name" value="Acyl-CoA N-acyltransferases (Nat)"/>
    <property type="match status" value="1"/>
</dbReference>
<dbReference type="Proteomes" id="UP001596114">
    <property type="component" value="Unassembled WGS sequence"/>
</dbReference>
<dbReference type="RefSeq" id="WP_377319377.1">
    <property type="nucleotide sequence ID" value="NZ_JBHSNF010000001.1"/>
</dbReference>